<dbReference type="GO" id="GO:0097039">
    <property type="term" value="P:protein linear polyubiquitination"/>
    <property type="evidence" value="ECO:0007669"/>
    <property type="project" value="TreeGrafter"/>
</dbReference>
<dbReference type="EnsemblMetazoa" id="AMAM018510-RA">
    <property type="protein sequence ID" value="AMAM018510-PA"/>
    <property type="gene ID" value="AMAM018510"/>
</dbReference>
<feature type="region of interest" description="Disordered" evidence="1">
    <location>
        <begin position="502"/>
        <end position="560"/>
    </location>
</feature>
<name>A0A182T2W6_9DIPT</name>
<reference evidence="3" key="2">
    <citation type="submission" date="2020-05" db="UniProtKB">
        <authorList>
            <consortium name="EnsemblMetazoa"/>
        </authorList>
    </citation>
    <scope>IDENTIFICATION</scope>
    <source>
        <strain evidence="3">maculatus3</strain>
    </source>
</reference>
<proteinExistence type="predicted"/>
<accession>A0A182T2W6</accession>
<dbReference type="GO" id="GO:0061630">
    <property type="term" value="F:ubiquitin protein ligase activity"/>
    <property type="evidence" value="ECO:0007669"/>
    <property type="project" value="TreeGrafter"/>
</dbReference>
<dbReference type="AlphaFoldDB" id="A0A182T2W6"/>
<evidence type="ECO:0000313" key="4">
    <source>
        <dbReference type="Proteomes" id="UP000075901"/>
    </source>
</evidence>
<dbReference type="Proteomes" id="UP000075901">
    <property type="component" value="Unassembled WGS sequence"/>
</dbReference>
<protein>
    <recommendedName>
        <fullName evidence="2">E3 ubiquitin-protein ligase RNF31 UBA-like domain-containing protein</fullName>
    </recommendedName>
</protein>
<dbReference type="Gene3D" id="6.10.140.1100">
    <property type="match status" value="1"/>
</dbReference>
<evidence type="ECO:0000313" key="3">
    <source>
        <dbReference type="EnsemblMetazoa" id="AMAM018510-PA"/>
    </source>
</evidence>
<feature type="domain" description="E3 ubiquitin-protein ligase RNF31 UBA-like" evidence="2">
    <location>
        <begin position="310"/>
        <end position="457"/>
    </location>
</feature>
<feature type="region of interest" description="Disordered" evidence="1">
    <location>
        <begin position="599"/>
        <end position="648"/>
    </location>
</feature>
<dbReference type="GO" id="GO:0071797">
    <property type="term" value="C:LUBAC complex"/>
    <property type="evidence" value="ECO:0007669"/>
    <property type="project" value="InterPro"/>
</dbReference>
<organism evidence="3 4">
    <name type="scientific">Anopheles maculatus</name>
    <dbReference type="NCBI Taxonomy" id="74869"/>
    <lineage>
        <taxon>Eukaryota</taxon>
        <taxon>Metazoa</taxon>
        <taxon>Ecdysozoa</taxon>
        <taxon>Arthropoda</taxon>
        <taxon>Hexapoda</taxon>
        <taxon>Insecta</taxon>
        <taxon>Pterygota</taxon>
        <taxon>Neoptera</taxon>
        <taxon>Endopterygota</taxon>
        <taxon>Diptera</taxon>
        <taxon>Nematocera</taxon>
        <taxon>Culicoidea</taxon>
        <taxon>Culicidae</taxon>
        <taxon>Anophelinae</taxon>
        <taxon>Anopheles</taxon>
        <taxon>Anopheles maculatus group</taxon>
    </lineage>
</organism>
<evidence type="ECO:0000256" key="1">
    <source>
        <dbReference type="SAM" id="MobiDB-lite"/>
    </source>
</evidence>
<dbReference type="Pfam" id="PF16678">
    <property type="entry name" value="UBA_HOIP"/>
    <property type="match status" value="1"/>
</dbReference>
<feature type="compositionally biased region" description="Polar residues" evidence="1">
    <location>
        <begin position="114"/>
        <end position="125"/>
    </location>
</feature>
<dbReference type="GO" id="GO:0070530">
    <property type="term" value="F:K63-linked polyubiquitin modification-dependent protein binding"/>
    <property type="evidence" value="ECO:0007669"/>
    <property type="project" value="TreeGrafter"/>
</dbReference>
<sequence length="1102" mass="124445">MDTEMDQVVEGEVVKSFNEGLKKGTVEIPTDETDHVEKRVAKAKVSTGCGPSPPREIVEVRPVQSAEEERSRARASIGTSPPPQDMSTQTYDSFEQVRHEIATQHQPIDKLDSEPSQEQTQTTSALYKRSYSLATPQLLDVERPASRNSISSDTQSLPPSPHELSPQPGLQSSSRYHANPALNQTTHPTQSSAPSSHRYGQQQDESLSYLDRAIHQIIQTAATHTLGTTGRPAAVPEENMYRTFNDLRHIDSKTPAKVPTLPAGSGHVQPKQLMVTMQSKAMDDHQDPEDAMPQISREQSKDIQNGTPNMEEPSEMTLLLREAERYQFTAEELQAAMNHCGEKHPVQWLRSNWNKLIETVQTLATKYGHEKRENTIGTISTVEAREALKMHKGNIWRAITECIEQRQRKYREIASKGNFTREDIVTSLTAHHGNLELALVELSKTQLKPFLMRIWGPPSGADNDSGNLLLHQALQEDRTGISSEIQQFISAHVEQELLGVGSTADKPEQTPEPEAQSENEDIEPELQELTEHENTATVTSPPPEDVQQEEVCEERTTSASNTEILKDIEALIMQMERKQESTNGSVLRNIQQLLTQLVDAEPSNSRSPSATSIRSQASDQRIMSKSPIPVRANSKPTPTHSPDPDRTIEDDVRDFVQENIQDILPNLVHQVRQELDAVKVNLRTKPKSLEDDIRETLMRAEYTENDYSNIHYFPFDKTNDSSAIFPERPLTTKVAQQSSAPDEVDEYANIQKFLERAIRNEKTTTVFDQMKRSNYLIDSSSDEARQTAESTDYYDLVSINENLMNLFTKAPSKELQQVQQSKIELRNTLTEQRHPSPNAVENQATLVSDAKELPQVPQELTPPIEVAAEKKGVKKRRGSRIPVNKNNYLYRRPVKSSSESDFEVLATNSKPNQSSVVAIDHVAELRHVVDSIERIEHAIEVEDEGLEGEEQEDFDIIDEPIYINLAPKRDSEVDHVDEQQQVGVPDLGISSTEIPESSDAIEPIKEEPKPLVIKEPLLESSNTVEEAPEQTIKTDTVVRLIQQMKDEINSDIATFNEDDAAYGEEYYEDEYEDEWEGEEEEEEEWDSNEEYDVDENGDFYEY</sequence>
<dbReference type="PANTHER" id="PTHR16004">
    <property type="entry name" value="RING FINGER PROTEIN 31-RELATED"/>
    <property type="match status" value="1"/>
</dbReference>
<dbReference type="InterPro" id="IPR032065">
    <property type="entry name" value="RNF31-UBA"/>
</dbReference>
<feature type="compositionally biased region" description="Polar residues" evidence="1">
    <location>
        <begin position="146"/>
        <end position="157"/>
    </location>
</feature>
<feature type="compositionally biased region" description="Polar residues" evidence="1">
    <location>
        <begin position="602"/>
        <end position="623"/>
    </location>
</feature>
<dbReference type="GO" id="GO:1990450">
    <property type="term" value="F:linear polyubiquitin binding"/>
    <property type="evidence" value="ECO:0007669"/>
    <property type="project" value="TreeGrafter"/>
</dbReference>
<evidence type="ECO:0000259" key="2">
    <source>
        <dbReference type="Pfam" id="PF16678"/>
    </source>
</evidence>
<feature type="compositionally biased region" description="Basic and acidic residues" evidence="1">
    <location>
        <begin position="95"/>
        <end position="113"/>
    </location>
</feature>
<feature type="compositionally biased region" description="Polar residues" evidence="1">
    <location>
        <begin position="168"/>
        <end position="204"/>
    </location>
</feature>
<dbReference type="GO" id="GO:0036435">
    <property type="term" value="F:K48-linked polyubiquitin modification-dependent protein binding"/>
    <property type="evidence" value="ECO:0007669"/>
    <property type="project" value="TreeGrafter"/>
</dbReference>
<keyword evidence="4" id="KW-1185">Reference proteome</keyword>
<dbReference type="Gene3D" id="1.10.8.10">
    <property type="entry name" value="DNA helicase RuvA subunit, C-terminal domain"/>
    <property type="match status" value="1"/>
</dbReference>
<feature type="compositionally biased region" description="Acidic residues" evidence="1">
    <location>
        <begin position="515"/>
        <end position="528"/>
    </location>
</feature>
<feature type="region of interest" description="Disordered" evidence="1">
    <location>
        <begin position="1068"/>
        <end position="1102"/>
    </location>
</feature>
<dbReference type="PANTHER" id="PTHR16004:SF2">
    <property type="entry name" value="E3 UBIQUITIN-PROTEIN LIGASE LUBEL"/>
    <property type="match status" value="1"/>
</dbReference>
<dbReference type="VEuPathDB" id="VectorBase:AMAM018510"/>
<dbReference type="InterPro" id="IPR026254">
    <property type="entry name" value="RNF31-like"/>
</dbReference>
<feature type="region of interest" description="Disordered" evidence="1">
    <location>
        <begin position="43"/>
        <end position="204"/>
    </location>
</feature>
<reference evidence="4" key="1">
    <citation type="submission" date="2013-09" db="EMBL/GenBank/DDBJ databases">
        <title>The Genome Sequence of Anopheles maculatus species B.</title>
        <authorList>
            <consortium name="The Broad Institute Genomics Platform"/>
            <person name="Neafsey D.E."/>
            <person name="Besansky N."/>
            <person name="Howell P."/>
            <person name="Walton C."/>
            <person name="Young S.K."/>
            <person name="Zeng Q."/>
            <person name="Gargeya S."/>
            <person name="Fitzgerald M."/>
            <person name="Haas B."/>
            <person name="Abouelleil A."/>
            <person name="Allen A.W."/>
            <person name="Alvarado L."/>
            <person name="Arachchi H.M."/>
            <person name="Berlin A.M."/>
            <person name="Chapman S.B."/>
            <person name="Gainer-Dewar J."/>
            <person name="Goldberg J."/>
            <person name="Griggs A."/>
            <person name="Gujja S."/>
            <person name="Hansen M."/>
            <person name="Howarth C."/>
            <person name="Imamovic A."/>
            <person name="Ireland A."/>
            <person name="Larimer J."/>
            <person name="McCowan C."/>
            <person name="Murphy C."/>
            <person name="Pearson M."/>
            <person name="Poon T.W."/>
            <person name="Priest M."/>
            <person name="Roberts A."/>
            <person name="Saif S."/>
            <person name="Shea T."/>
            <person name="Sisk P."/>
            <person name="Sykes S."/>
            <person name="Wortman J."/>
            <person name="Nusbaum C."/>
            <person name="Birren B."/>
        </authorList>
    </citation>
    <scope>NUCLEOTIDE SEQUENCE [LARGE SCALE GENOMIC DNA]</scope>
    <source>
        <strain evidence="4">maculatus3</strain>
    </source>
</reference>